<sequence length="80" mass="9688">MKRHFTKGTTVSTPKCALGRLLPNTPDLEEVKRRGYYEDGILVIDMRRDHMDWTEREIFRQWAEKRYRKPKAFTSRDEKT</sequence>
<name>A0ABX1PT80_9RHOO</name>
<proteinExistence type="predicted"/>
<evidence type="ECO:0000313" key="2">
    <source>
        <dbReference type="Proteomes" id="UP000615989"/>
    </source>
</evidence>
<protein>
    <submittedName>
        <fullName evidence="1">Uncharacterized protein</fullName>
    </submittedName>
</protein>
<dbReference type="EMBL" id="WTVG01000080">
    <property type="protein sequence ID" value="NMG26626.1"/>
    <property type="molecule type" value="Genomic_DNA"/>
</dbReference>
<comment type="caution">
    <text evidence="1">The sequence shown here is derived from an EMBL/GenBank/DDBJ whole genome shotgun (WGS) entry which is preliminary data.</text>
</comment>
<accession>A0ABX1PT80</accession>
<organism evidence="1 2">
    <name type="scientific">Aromatoleum anaerobium</name>
    <dbReference type="NCBI Taxonomy" id="182180"/>
    <lineage>
        <taxon>Bacteria</taxon>
        <taxon>Pseudomonadati</taxon>
        <taxon>Pseudomonadota</taxon>
        <taxon>Betaproteobacteria</taxon>
        <taxon>Rhodocyclales</taxon>
        <taxon>Rhodocyclaceae</taxon>
        <taxon>Aromatoleum</taxon>
    </lineage>
</organism>
<dbReference type="Proteomes" id="UP000615989">
    <property type="component" value="Unassembled WGS sequence"/>
</dbReference>
<reference evidence="1" key="1">
    <citation type="submission" date="2019-12" db="EMBL/GenBank/DDBJ databases">
        <title>Comparative genomics gives insights into the taxonomy of the Azoarcus-Aromatoleum group and reveals separate origins of nif in the plant-associated Azoarcus and non-plant-associated Aromatoleum sub-groups.</title>
        <authorList>
            <person name="Lafos M."/>
            <person name="Maluk M."/>
            <person name="Batista M."/>
            <person name="Junghare M."/>
            <person name="Carmona M."/>
            <person name="Faoro H."/>
            <person name="Cruz L.M."/>
            <person name="Battistoni F."/>
            <person name="De Souza E."/>
            <person name="Pedrosa F."/>
            <person name="Chen W.-M."/>
            <person name="Poole P.S."/>
            <person name="Dixon R.A."/>
            <person name="James E.K."/>
        </authorList>
    </citation>
    <scope>NUCLEOTIDE SEQUENCE</scope>
    <source>
        <strain evidence="1">LuFRes1</strain>
    </source>
</reference>
<evidence type="ECO:0000313" key="1">
    <source>
        <dbReference type="EMBL" id="NMG26626.1"/>
    </source>
</evidence>
<keyword evidence="2" id="KW-1185">Reference proteome</keyword>
<gene>
    <name evidence="1" type="ORF">GO606_18305</name>
</gene>